<name>A0A7U6GJV7_9GAMM</name>
<proteinExistence type="predicted"/>
<organism evidence="1 2">
    <name type="scientific">Thiolapillus brandeum</name>
    <dbReference type="NCBI Taxonomy" id="1076588"/>
    <lineage>
        <taxon>Bacteria</taxon>
        <taxon>Pseudomonadati</taxon>
        <taxon>Pseudomonadota</taxon>
        <taxon>Gammaproteobacteria</taxon>
        <taxon>Chromatiales</taxon>
        <taxon>Sedimenticolaceae</taxon>
        <taxon>Thiolapillus</taxon>
    </lineage>
</organism>
<dbReference type="AlphaFoldDB" id="A0A7U6GJV7"/>
<dbReference type="EMBL" id="AP012273">
    <property type="protein sequence ID" value="BAO44929.1"/>
    <property type="molecule type" value="Genomic_DNA"/>
</dbReference>
<dbReference type="KEGG" id="tbn:TBH_C2015"/>
<gene>
    <name evidence="1" type="ORF">TBH_C2015</name>
</gene>
<evidence type="ECO:0000313" key="1">
    <source>
        <dbReference type="EMBL" id="BAO44929.1"/>
    </source>
</evidence>
<protein>
    <submittedName>
        <fullName evidence="1">Uncharacterized protein</fullName>
    </submittedName>
</protein>
<reference evidence="1 2" key="1">
    <citation type="journal article" date="2014" name="PLoS ONE">
        <title>Physiological and genomic features of a novel sulfur-oxidizing gammaproteobacterium belonging to a previously uncultivated symbiotic lineage isolated from a hydrothermal vent.</title>
        <authorList>
            <person name="Nunoura T."/>
            <person name="Takaki Y."/>
            <person name="Kazama H."/>
            <person name="Kakuta J."/>
            <person name="Shimamura S."/>
            <person name="Makita H."/>
            <person name="Hirai M."/>
            <person name="Miyazaki M."/>
            <person name="Takai K."/>
        </authorList>
    </citation>
    <scope>NUCLEOTIDE SEQUENCE [LARGE SCALE GENOMIC DNA]</scope>
    <source>
        <strain evidence="1 2">Hiromi1</strain>
    </source>
</reference>
<keyword evidence="2" id="KW-1185">Reference proteome</keyword>
<sequence>MVLPISLLGADYSAASECRMGISKIPDCFHDILQNIQSAIVGEGIRAARVSPASSMLRLTAPAFGYPEEYKTDMEILVLCTTRISQKLSGINPDSIVICRFTVAVDMLVEKPGMVRAPYRVPVESRVRMKQSKKWLISFPVFWMVPVGSKVSDAGYGSRHAPYIPNTLKKDKRAGSM</sequence>
<evidence type="ECO:0000313" key="2">
    <source>
        <dbReference type="Proteomes" id="UP000031631"/>
    </source>
</evidence>
<accession>A0A7U6GJV7</accession>
<dbReference type="RefSeq" id="WP_041068179.1">
    <property type="nucleotide sequence ID" value="NZ_AP012273.1"/>
</dbReference>
<dbReference type="Proteomes" id="UP000031631">
    <property type="component" value="Chromosome"/>
</dbReference>